<feature type="compositionally biased region" description="Gly residues" evidence="1">
    <location>
        <begin position="294"/>
        <end position="303"/>
    </location>
</feature>
<sequence>MDKRNISLIILCIAIAISVIFIWFTFVRNTPMTISSSSIRDILKEYVYAIAYLNRSSYALKNVSRGMDYIAPSRDEIVSIVENLQQYSIGLYLPPGSLGELLARSAETYLYISNASIDIVDSLSDIDTTIPIMREILVDVRSCNIDEALSKYFQINRTVIGVIYRLSESYLYLSNVDREKLLSKNHSIIVENSRNIVRSVLDSYNNFEKIMRLVATYRDLLNTLCSIRKNSSIDIETINTLLNRPDIQSSINECRASINSIEAKGVLSRDIAQTRNFIEELLKRYSQNQQQGSGPSGIGGGAGYVPPESDD</sequence>
<dbReference type="AlphaFoldDB" id="E0SNJ6"/>
<dbReference type="HOGENOM" id="CLU_893138_0_0_2"/>
<organism evidence="3 4">
    <name type="scientific">Ignisphaera aggregans (strain DSM 17230 / JCM 13409 / AQ1.S1)</name>
    <dbReference type="NCBI Taxonomy" id="583356"/>
    <lineage>
        <taxon>Archaea</taxon>
        <taxon>Thermoproteota</taxon>
        <taxon>Thermoprotei</taxon>
        <taxon>Desulfurococcales</taxon>
        <taxon>Desulfurococcaceae</taxon>
        <taxon>Ignisphaera</taxon>
    </lineage>
</organism>
<proteinExistence type="predicted"/>
<evidence type="ECO:0000313" key="3">
    <source>
        <dbReference type="EMBL" id="ADM27792.1"/>
    </source>
</evidence>
<keyword evidence="2" id="KW-0812">Transmembrane</keyword>
<reference evidence="3 4" key="1">
    <citation type="journal article" date="2010" name="Stand. Genomic Sci.">
        <title>Complete genome sequence of Ignisphaera aggregans type strain (AQ1.S1).</title>
        <authorList>
            <person name="Goker M."/>
            <person name="Held B."/>
            <person name="Lapidus A."/>
            <person name="Nolan M."/>
            <person name="Spring S."/>
            <person name="Yasawong M."/>
            <person name="Lucas S."/>
            <person name="Glavina Del Rio T."/>
            <person name="Tice H."/>
            <person name="Cheng J.F."/>
            <person name="Goodwin L."/>
            <person name="Tapia R."/>
            <person name="Pitluck S."/>
            <person name="Liolios K."/>
            <person name="Ivanova N."/>
            <person name="Mavromatis K."/>
            <person name="Mikhailova N."/>
            <person name="Pati A."/>
            <person name="Chen A."/>
            <person name="Palaniappan K."/>
            <person name="Brambilla E."/>
            <person name="Land M."/>
            <person name="Hauser L."/>
            <person name="Chang Y.J."/>
            <person name="Jeffries C.D."/>
            <person name="Brettin T."/>
            <person name="Detter J.C."/>
            <person name="Han C."/>
            <person name="Rohde M."/>
            <person name="Sikorski J."/>
            <person name="Woyke T."/>
            <person name="Bristow J."/>
            <person name="Eisen J.A."/>
            <person name="Markowitz V."/>
            <person name="Hugenholtz P."/>
            <person name="Kyrpides N.C."/>
            <person name="Klenk H.P."/>
        </authorList>
    </citation>
    <scope>NUCLEOTIDE SEQUENCE [LARGE SCALE GENOMIC DNA]</scope>
    <source>
        <strain evidence="4">DSM 17230 / JCM 13409 / AQ1.S1</strain>
    </source>
</reference>
<evidence type="ECO:0000256" key="2">
    <source>
        <dbReference type="SAM" id="Phobius"/>
    </source>
</evidence>
<evidence type="ECO:0000313" key="4">
    <source>
        <dbReference type="Proteomes" id="UP000001304"/>
    </source>
</evidence>
<feature type="region of interest" description="Disordered" evidence="1">
    <location>
        <begin position="286"/>
        <end position="311"/>
    </location>
</feature>
<dbReference type="KEGG" id="iag:Igag_0977"/>
<gene>
    <name evidence="3" type="ordered locus">Igag_0977</name>
</gene>
<name>E0SNJ6_IGNAA</name>
<evidence type="ECO:0000256" key="1">
    <source>
        <dbReference type="SAM" id="MobiDB-lite"/>
    </source>
</evidence>
<feature type="transmembrane region" description="Helical" evidence="2">
    <location>
        <begin position="6"/>
        <end position="27"/>
    </location>
</feature>
<dbReference type="EMBL" id="CP002098">
    <property type="protein sequence ID" value="ADM27792.1"/>
    <property type="molecule type" value="Genomic_DNA"/>
</dbReference>
<keyword evidence="2" id="KW-0472">Membrane</keyword>
<accession>E0SNJ6</accession>
<dbReference type="STRING" id="583356.Igag_0977"/>
<dbReference type="Proteomes" id="UP000001304">
    <property type="component" value="Chromosome"/>
</dbReference>
<protein>
    <submittedName>
        <fullName evidence="3">Uncharacterized protein</fullName>
    </submittedName>
</protein>
<keyword evidence="2" id="KW-1133">Transmembrane helix</keyword>
<keyword evidence="4" id="KW-1185">Reference proteome</keyword>
<dbReference type="BioCyc" id="IAGG583356:GHAH-960-MONOMER"/>